<accession>A0A6B3N3N4</accession>
<feature type="transmembrane region" description="Helical" evidence="1">
    <location>
        <begin position="12"/>
        <end position="38"/>
    </location>
</feature>
<dbReference type="EMBL" id="JAAHFQ010000002">
    <property type="protein sequence ID" value="NER26110.1"/>
    <property type="molecule type" value="Genomic_DNA"/>
</dbReference>
<reference evidence="2" key="1">
    <citation type="submission" date="2019-11" db="EMBL/GenBank/DDBJ databases">
        <title>Genomic insights into an expanded diversity of filamentous marine cyanobacteria reveals the extraordinary biosynthetic potential of Moorea and Okeania.</title>
        <authorList>
            <person name="Ferreira Leao T."/>
            <person name="Wang M."/>
            <person name="Moss N."/>
            <person name="Da Silva R."/>
            <person name="Sanders J."/>
            <person name="Nurk S."/>
            <person name="Gurevich A."/>
            <person name="Humphrey G."/>
            <person name="Reher R."/>
            <person name="Zhu Q."/>
            <person name="Belda-Ferre P."/>
            <person name="Glukhov E."/>
            <person name="Rex R."/>
            <person name="Dorrestein P.C."/>
            <person name="Knight R."/>
            <person name="Pevzner P."/>
            <person name="Gerwick W.H."/>
            <person name="Gerwick L."/>
        </authorList>
    </citation>
    <scope>NUCLEOTIDE SEQUENCE</scope>
    <source>
        <strain evidence="2">SIO1C4</strain>
    </source>
</reference>
<dbReference type="AlphaFoldDB" id="A0A6B3N3N4"/>
<evidence type="ECO:0000313" key="2">
    <source>
        <dbReference type="EMBL" id="NER26110.1"/>
    </source>
</evidence>
<proteinExistence type="predicted"/>
<gene>
    <name evidence="2" type="ORF">F6J89_00125</name>
</gene>
<keyword evidence="1" id="KW-0812">Transmembrane</keyword>
<organism evidence="2">
    <name type="scientific">Symploca sp. SIO1C4</name>
    <dbReference type="NCBI Taxonomy" id="2607765"/>
    <lineage>
        <taxon>Bacteria</taxon>
        <taxon>Bacillati</taxon>
        <taxon>Cyanobacteriota</taxon>
        <taxon>Cyanophyceae</taxon>
        <taxon>Coleofasciculales</taxon>
        <taxon>Coleofasciculaceae</taxon>
        <taxon>Symploca</taxon>
    </lineage>
</organism>
<name>A0A6B3N3N4_9CYAN</name>
<keyword evidence="1" id="KW-1133">Transmembrane helix</keyword>
<protein>
    <submittedName>
        <fullName evidence="2">Uncharacterized protein</fullName>
    </submittedName>
</protein>
<feature type="transmembrane region" description="Helical" evidence="1">
    <location>
        <begin position="50"/>
        <end position="72"/>
    </location>
</feature>
<comment type="caution">
    <text evidence="2">The sequence shown here is derived from an EMBL/GenBank/DDBJ whole genome shotgun (WGS) entry which is preliminary data.</text>
</comment>
<sequence>MDEVVKKVAALGLPGVILVVAMATSGAMGGIGLISTIAGFGGPLGLAGGLAFLGLMTGVGDIISGYGIDAVLKAVYEERKKKESISSLRKEVKELPISENLRFTLLNVIQSGSRSVDAEDMDGPKTVEIIED</sequence>
<keyword evidence="1" id="KW-0472">Membrane</keyword>
<evidence type="ECO:0000256" key="1">
    <source>
        <dbReference type="SAM" id="Phobius"/>
    </source>
</evidence>